<dbReference type="Gene3D" id="3.30.40.10">
    <property type="entry name" value="Zinc/RING finger domain, C3HC4 (zinc finger)"/>
    <property type="match status" value="1"/>
</dbReference>
<feature type="compositionally biased region" description="Acidic residues" evidence="2">
    <location>
        <begin position="157"/>
        <end position="173"/>
    </location>
</feature>
<dbReference type="PROSITE" id="PS50089">
    <property type="entry name" value="ZF_RING_2"/>
    <property type="match status" value="1"/>
</dbReference>
<name>A0A165IH60_9APHY</name>
<keyword evidence="1" id="KW-0862">Zinc</keyword>
<accession>A0A165IH60</accession>
<feature type="domain" description="RING-type" evidence="3">
    <location>
        <begin position="32"/>
        <end position="99"/>
    </location>
</feature>
<dbReference type="EMBL" id="KV427605">
    <property type="protein sequence ID" value="KZT13066.1"/>
    <property type="molecule type" value="Genomic_DNA"/>
</dbReference>
<protein>
    <recommendedName>
        <fullName evidence="3">RING-type domain-containing protein</fullName>
    </recommendedName>
</protein>
<dbReference type="GeneID" id="63828870"/>
<proteinExistence type="predicted"/>
<feature type="compositionally biased region" description="Acidic residues" evidence="2">
    <location>
        <begin position="258"/>
        <end position="277"/>
    </location>
</feature>
<organism evidence="4 5">
    <name type="scientific">Laetiporus sulphureus 93-53</name>
    <dbReference type="NCBI Taxonomy" id="1314785"/>
    <lineage>
        <taxon>Eukaryota</taxon>
        <taxon>Fungi</taxon>
        <taxon>Dikarya</taxon>
        <taxon>Basidiomycota</taxon>
        <taxon>Agaricomycotina</taxon>
        <taxon>Agaricomycetes</taxon>
        <taxon>Polyporales</taxon>
        <taxon>Laetiporus</taxon>
    </lineage>
</organism>
<dbReference type="STRING" id="1314785.A0A165IH60"/>
<dbReference type="GO" id="GO:0008270">
    <property type="term" value="F:zinc ion binding"/>
    <property type="evidence" value="ECO:0007669"/>
    <property type="project" value="UniProtKB-KW"/>
</dbReference>
<evidence type="ECO:0000256" key="2">
    <source>
        <dbReference type="SAM" id="MobiDB-lite"/>
    </source>
</evidence>
<keyword evidence="5" id="KW-1185">Reference proteome</keyword>
<keyword evidence="1" id="KW-0479">Metal-binding</keyword>
<keyword evidence="1" id="KW-0863">Zinc-finger</keyword>
<dbReference type="OrthoDB" id="8062037at2759"/>
<dbReference type="InParanoid" id="A0A165IH60"/>
<dbReference type="InterPro" id="IPR001841">
    <property type="entry name" value="Znf_RING"/>
</dbReference>
<dbReference type="InterPro" id="IPR013083">
    <property type="entry name" value="Znf_RING/FYVE/PHD"/>
</dbReference>
<evidence type="ECO:0000259" key="3">
    <source>
        <dbReference type="PROSITE" id="PS50089"/>
    </source>
</evidence>
<dbReference type="RefSeq" id="XP_040770576.1">
    <property type="nucleotide sequence ID" value="XM_040911842.1"/>
</dbReference>
<feature type="region of interest" description="Disordered" evidence="2">
    <location>
        <begin position="256"/>
        <end position="297"/>
    </location>
</feature>
<evidence type="ECO:0000256" key="1">
    <source>
        <dbReference type="PROSITE-ProRule" id="PRU00175"/>
    </source>
</evidence>
<gene>
    <name evidence="4" type="ORF">LAESUDRAFT_754084</name>
</gene>
<dbReference type="Proteomes" id="UP000076871">
    <property type="component" value="Unassembled WGS sequence"/>
</dbReference>
<evidence type="ECO:0000313" key="5">
    <source>
        <dbReference type="Proteomes" id="UP000076871"/>
    </source>
</evidence>
<feature type="region of interest" description="Disordered" evidence="2">
    <location>
        <begin position="157"/>
        <end position="191"/>
    </location>
</feature>
<reference evidence="4 5" key="1">
    <citation type="journal article" date="2016" name="Mol. Biol. Evol.">
        <title>Comparative Genomics of Early-Diverging Mushroom-Forming Fungi Provides Insights into the Origins of Lignocellulose Decay Capabilities.</title>
        <authorList>
            <person name="Nagy L.G."/>
            <person name="Riley R."/>
            <person name="Tritt A."/>
            <person name="Adam C."/>
            <person name="Daum C."/>
            <person name="Floudas D."/>
            <person name="Sun H."/>
            <person name="Yadav J.S."/>
            <person name="Pangilinan J."/>
            <person name="Larsson K.H."/>
            <person name="Matsuura K."/>
            <person name="Barry K."/>
            <person name="Labutti K."/>
            <person name="Kuo R."/>
            <person name="Ohm R.A."/>
            <person name="Bhattacharya S.S."/>
            <person name="Shirouzu T."/>
            <person name="Yoshinaga Y."/>
            <person name="Martin F.M."/>
            <person name="Grigoriev I.V."/>
            <person name="Hibbett D.S."/>
        </authorList>
    </citation>
    <scope>NUCLEOTIDE SEQUENCE [LARGE SCALE GENOMIC DNA]</scope>
    <source>
        <strain evidence="4 5">93-53</strain>
    </source>
</reference>
<feature type="compositionally biased region" description="Acidic residues" evidence="2">
    <location>
        <begin position="111"/>
        <end position="137"/>
    </location>
</feature>
<feature type="region of interest" description="Disordered" evidence="2">
    <location>
        <begin position="108"/>
        <end position="137"/>
    </location>
</feature>
<sequence>MEDSFDVHGRALAAILQLPVLNRDEIPIEDSCPICLNSLGDICSGSIQNEGTYQEYHAEAAQEIPLSGVTKLVGCGHMFCRVDLIEWIRCLHGTCPTCRHQFANIRPVSESDNESSDGDYMPNEDEEEEDEDDGNITIDVDEDDFEAFEMDMSFMDTDEDETEDSAETGSDDAESAHTAGSSRTRSEEVPISRLVRRNVTDFVDRDAFERMQNPAPPQDPAPLQPMATINGRFHLNTAIRTALDFASRISIPTIEWVSNEEEDEGDDEGGEEEDTDVSMENWGLSDGDGSESISDGSMFVLGDDRSFGLDNADIAEVVDLFRIDDEEDVTEEQK</sequence>
<dbReference type="SUPFAM" id="SSF57850">
    <property type="entry name" value="RING/U-box"/>
    <property type="match status" value="1"/>
</dbReference>
<feature type="compositionally biased region" description="Low complexity" evidence="2">
    <location>
        <begin position="285"/>
        <end position="297"/>
    </location>
</feature>
<evidence type="ECO:0000313" key="4">
    <source>
        <dbReference type="EMBL" id="KZT13066.1"/>
    </source>
</evidence>
<dbReference type="AlphaFoldDB" id="A0A165IH60"/>